<reference evidence="3 4" key="1">
    <citation type="submission" date="2017-04" db="EMBL/GenBank/DDBJ databases">
        <title>Draft genome sequence of Marssonina coronaria NL1: causal agent of apple blotch.</title>
        <authorList>
            <person name="Cheng Q."/>
        </authorList>
    </citation>
    <scope>NUCLEOTIDE SEQUENCE [LARGE SCALE GENOMIC DNA]</scope>
    <source>
        <strain evidence="3 4">NL1</strain>
    </source>
</reference>
<dbReference type="InterPro" id="IPR050268">
    <property type="entry name" value="NADH-dep_flavin_reductase"/>
</dbReference>
<dbReference type="AlphaFoldDB" id="A0A218ZFV3"/>
<dbReference type="EMBL" id="MZNU01000053">
    <property type="protein sequence ID" value="OWP06155.1"/>
    <property type="molecule type" value="Genomic_DNA"/>
</dbReference>
<comment type="caution">
    <text evidence="3">The sequence shown here is derived from an EMBL/GenBank/DDBJ whole genome shotgun (WGS) entry which is preliminary data.</text>
</comment>
<dbReference type="SMART" id="SM00903">
    <property type="entry name" value="Flavin_Reduct"/>
    <property type="match status" value="1"/>
</dbReference>
<dbReference type="STRING" id="503106.A0A218ZFV3"/>
<keyword evidence="4" id="KW-1185">Reference proteome</keyword>
<keyword evidence="1" id="KW-0560">Oxidoreductase</keyword>
<dbReference type="OrthoDB" id="2015405at2759"/>
<evidence type="ECO:0000256" key="1">
    <source>
        <dbReference type="ARBA" id="ARBA00023002"/>
    </source>
</evidence>
<dbReference type="GO" id="GO:0042602">
    <property type="term" value="F:riboflavin reductase (NADPH) activity"/>
    <property type="evidence" value="ECO:0007669"/>
    <property type="project" value="TreeGrafter"/>
</dbReference>
<dbReference type="InterPro" id="IPR002563">
    <property type="entry name" value="Flavin_Rdtase-like_dom"/>
</dbReference>
<gene>
    <name evidence="3" type="ORF">B2J93_794</name>
</gene>
<accession>A0A218ZFV3</accession>
<proteinExistence type="predicted"/>
<dbReference type="PANTHER" id="PTHR30466:SF1">
    <property type="entry name" value="FMN REDUCTASE (NADH) RUTF"/>
    <property type="match status" value="1"/>
</dbReference>
<evidence type="ECO:0000313" key="3">
    <source>
        <dbReference type="EMBL" id="OWP06155.1"/>
    </source>
</evidence>
<dbReference type="InterPro" id="IPR012349">
    <property type="entry name" value="Split_barrel_FMN-bd"/>
</dbReference>
<dbReference type="SUPFAM" id="SSF50475">
    <property type="entry name" value="FMN-binding split barrel"/>
    <property type="match status" value="1"/>
</dbReference>
<dbReference type="Proteomes" id="UP000242519">
    <property type="component" value="Unassembled WGS sequence"/>
</dbReference>
<name>A0A218ZFV3_9HELO</name>
<feature type="domain" description="Flavin reductase like" evidence="2">
    <location>
        <begin position="1"/>
        <end position="182"/>
    </location>
</feature>
<dbReference type="GO" id="GO:0010181">
    <property type="term" value="F:FMN binding"/>
    <property type="evidence" value="ECO:0007669"/>
    <property type="project" value="InterPro"/>
</dbReference>
<dbReference type="PANTHER" id="PTHR30466">
    <property type="entry name" value="FLAVIN REDUCTASE"/>
    <property type="match status" value="1"/>
</dbReference>
<evidence type="ECO:0000259" key="2">
    <source>
        <dbReference type="SMART" id="SM00903"/>
    </source>
</evidence>
<sequence>MRSVPNPVVIITASASASSPASSPPQQVKRTLYRGMTLSSFTSLSLHPEPHVTFNIRFPSRTLSALISTRFFYLHILDASPDGAVIASAFTKGNSVVKSGDEELLFGSMAERGLLRDVELGGKGGHVPLLKGKGVKSRLFCRVIGEEGEREGFIRVGDHVLVIAKVLPSTYMEDEDSGEYVKDIAQEHGSGSGRVTEEAEEGVALSHAFGKYGRFQNMDAADTQSEKK</sequence>
<protein>
    <recommendedName>
        <fullName evidence="2">Flavin reductase like domain-containing protein</fullName>
    </recommendedName>
</protein>
<evidence type="ECO:0000313" key="4">
    <source>
        <dbReference type="Proteomes" id="UP000242519"/>
    </source>
</evidence>
<dbReference type="InParanoid" id="A0A218ZFV3"/>
<organism evidence="3 4">
    <name type="scientific">Diplocarpon coronariae</name>
    <dbReference type="NCBI Taxonomy" id="2795749"/>
    <lineage>
        <taxon>Eukaryota</taxon>
        <taxon>Fungi</taxon>
        <taxon>Dikarya</taxon>
        <taxon>Ascomycota</taxon>
        <taxon>Pezizomycotina</taxon>
        <taxon>Leotiomycetes</taxon>
        <taxon>Helotiales</taxon>
        <taxon>Drepanopezizaceae</taxon>
        <taxon>Diplocarpon</taxon>
    </lineage>
</organism>
<dbReference type="Gene3D" id="2.30.110.10">
    <property type="entry name" value="Electron Transport, Fmn-binding Protein, Chain A"/>
    <property type="match status" value="1"/>
</dbReference>
<dbReference type="Pfam" id="PF01613">
    <property type="entry name" value="Flavin_Reduct"/>
    <property type="match status" value="1"/>
</dbReference>